<sequence>MKKLLVAISILFSLIIFSETLYDGNYRATLNENNKIYVMDIIVKNNNIFSTSFDIKSKNGRSLIFGNIEIMEEKTSIERRLKNTVNIEYIYINNDTDTENIKKIYYFLIDKIEKGEQGRYILK</sequence>
<reference evidence="1 2" key="1">
    <citation type="submission" date="2019-10" db="EMBL/GenBank/DDBJ databases">
        <authorList>
            <person name="Blom J."/>
        </authorList>
    </citation>
    <scope>NUCLEOTIDE SEQUENCE [LARGE SCALE GENOMIC DNA]</scope>
    <source>
        <strain evidence="1 2">ES3154-GLU</strain>
    </source>
</reference>
<dbReference type="AlphaFoldDB" id="A0A6I8MCC6"/>
<evidence type="ECO:0000313" key="2">
    <source>
        <dbReference type="Proteomes" id="UP000419017"/>
    </source>
</evidence>
<protein>
    <submittedName>
        <fullName evidence="1">Uncharacterized protein</fullName>
    </submittedName>
</protein>
<proteinExistence type="predicted"/>
<dbReference type="EMBL" id="CABWIB010000001">
    <property type="protein sequence ID" value="VWL84759.1"/>
    <property type="molecule type" value="Genomic_DNA"/>
</dbReference>
<accession>A0A6I8MCC6</accession>
<dbReference type="RefSeq" id="WP_156682816.1">
    <property type="nucleotide sequence ID" value="NZ_CABWIB010000001.1"/>
</dbReference>
<dbReference type="Proteomes" id="UP000419017">
    <property type="component" value="Unassembled WGS sequence"/>
</dbReference>
<name>A0A6I8MCC6_9FUSO</name>
<organism evidence="1 2">
    <name type="scientific">Oceanivirga miroungae</name>
    <dbReference type="NCBI Taxonomy" id="1130046"/>
    <lineage>
        <taxon>Bacteria</taxon>
        <taxon>Fusobacteriati</taxon>
        <taxon>Fusobacteriota</taxon>
        <taxon>Fusobacteriia</taxon>
        <taxon>Fusobacteriales</taxon>
        <taxon>Leptotrichiaceae</taxon>
        <taxon>Oceanivirga</taxon>
    </lineage>
</organism>
<gene>
    <name evidence="1" type="ORF">OMES3154_00007</name>
</gene>
<keyword evidence="2" id="KW-1185">Reference proteome</keyword>
<evidence type="ECO:0000313" key="1">
    <source>
        <dbReference type="EMBL" id="VWL84759.1"/>
    </source>
</evidence>